<evidence type="ECO:0000313" key="4">
    <source>
        <dbReference type="EMBL" id="WNO52350.1"/>
    </source>
</evidence>
<organism evidence="4 5">
    <name type="scientific">Stakelama saccharophila</name>
    <dbReference type="NCBI Taxonomy" id="3075605"/>
    <lineage>
        <taxon>Bacteria</taxon>
        <taxon>Pseudomonadati</taxon>
        <taxon>Pseudomonadota</taxon>
        <taxon>Alphaproteobacteria</taxon>
        <taxon>Sphingomonadales</taxon>
        <taxon>Sphingomonadaceae</taxon>
        <taxon>Stakelama</taxon>
    </lineage>
</organism>
<dbReference type="RefSeq" id="WP_313912705.1">
    <property type="nucleotide sequence ID" value="NZ_CP135076.1"/>
</dbReference>
<dbReference type="InterPro" id="IPR006059">
    <property type="entry name" value="SBP"/>
</dbReference>
<keyword evidence="5" id="KW-1185">Reference proteome</keyword>
<proteinExistence type="inferred from homology"/>
<evidence type="ECO:0000313" key="5">
    <source>
        <dbReference type="Proteomes" id="UP001302249"/>
    </source>
</evidence>
<dbReference type="Proteomes" id="UP001302249">
    <property type="component" value="Chromosome"/>
</dbReference>
<keyword evidence="3" id="KW-0732">Signal</keyword>
<dbReference type="PROSITE" id="PS51257">
    <property type="entry name" value="PROKAR_LIPOPROTEIN"/>
    <property type="match status" value="1"/>
</dbReference>
<dbReference type="Gene3D" id="3.40.190.10">
    <property type="entry name" value="Periplasmic binding protein-like II"/>
    <property type="match status" value="2"/>
</dbReference>
<evidence type="ECO:0000256" key="3">
    <source>
        <dbReference type="SAM" id="SignalP"/>
    </source>
</evidence>
<dbReference type="SUPFAM" id="SSF53850">
    <property type="entry name" value="Periplasmic binding protein-like II"/>
    <property type="match status" value="1"/>
</dbReference>
<dbReference type="EMBL" id="CP135076">
    <property type="protein sequence ID" value="WNO52350.1"/>
    <property type="molecule type" value="Genomic_DNA"/>
</dbReference>
<accession>A0ABZ0B4U7</accession>
<evidence type="ECO:0000256" key="2">
    <source>
        <dbReference type="ARBA" id="ARBA00008520"/>
    </source>
</evidence>
<dbReference type="PANTHER" id="PTHR43649">
    <property type="entry name" value="ARABINOSE-BINDING PROTEIN-RELATED"/>
    <property type="match status" value="1"/>
</dbReference>
<evidence type="ECO:0000256" key="1">
    <source>
        <dbReference type="ARBA" id="ARBA00004418"/>
    </source>
</evidence>
<reference evidence="4 5" key="1">
    <citation type="submission" date="2023-09" db="EMBL/GenBank/DDBJ databases">
        <authorList>
            <person name="Rey-Velasco X."/>
        </authorList>
    </citation>
    <scope>NUCLEOTIDE SEQUENCE [LARGE SCALE GENOMIC DNA]</scope>
    <source>
        <strain evidence="4 5">W311</strain>
    </source>
</reference>
<comment type="similarity">
    <text evidence="2">Belongs to the bacterial solute-binding protein 1 family.</text>
</comment>
<protein>
    <submittedName>
        <fullName evidence="4">Extracellular solute-binding protein</fullName>
    </submittedName>
</protein>
<dbReference type="InterPro" id="IPR050490">
    <property type="entry name" value="Bact_solute-bd_prot1"/>
</dbReference>
<comment type="subcellular location">
    <subcellularLocation>
        <location evidence="1">Periplasm</location>
    </subcellularLocation>
</comment>
<dbReference type="PANTHER" id="PTHR43649:SF12">
    <property type="entry name" value="DIACETYLCHITOBIOSE BINDING PROTEIN DASA"/>
    <property type="match status" value="1"/>
</dbReference>
<sequence>MRATAPIRTWFALVLALTLAACGSAKDEGRTTLVIQRFFGSCEAEYGANTDIASAEGECGIMTSIINAFEKANPDIEVKQNVVFWPGYDQLTAQLAANDAPDLVTMHGSVIADYQARGLLDPLGPDLAAIGITPDQFTPAARRAVTINGRVWGMPLDSWATLWHINMNLFRKAGLVENGRPVLPHSPDALLAQAEQFGRRTGKPYFVAPTANEYASFTRNFYTMVMQQGGRVYTGPRHANFQTPEARRALELFRTLYRRGLMTRNMDYSSAVSGFLNGAGGVFLVGTWMVQDFDTASRKPDRPLSNGYAVVPYPAIFAKDVTFADGHNWVMPHDPDRTPAERQAARKFLKFFAAHDIDWSRTGHLPAFSRVVEADAWQALPHREDLARLTETATPLPKQIRRQFPIETIVGQEAGAAITGAKSVDQALTDMERRVNAVLQHI</sequence>
<feature type="signal peptide" evidence="3">
    <location>
        <begin position="1"/>
        <end position="27"/>
    </location>
</feature>
<feature type="chain" id="PRO_5046488167" evidence="3">
    <location>
        <begin position="28"/>
        <end position="442"/>
    </location>
</feature>
<dbReference type="Pfam" id="PF01547">
    <property type="entry name" value="SBP_bac_1"/>
    <property type="match status" value="1"/>
</dbReference>
<gene>
    <name evidence="4" type="ORF">RPR59_07620</name>
</gene>
<name>A0ABZ0B4U7_9SPHN</name>